<organism evidence="1">
    <name type="scientific">viral metagenome</name>
    <dbReference type="NCBI Taxonomy" id="1070528"/>
    <lineage>
        <taxon>unclassified sequences</taxon>
        <taxon>metagenomes</taxon>
        <taxon>organismal metagenomes</taxon>
    </lineage>
</organism>
<accession>A0A6M3LV49</accession>
<sequence>MMGDYKYKCTKCNKIIKKSYKIYWCPYCFNVSSAIFKKLKVK</sequence>
<evidence type="ECO:0008006" key="2">
    <source>
        <dbReference type="Google" id="ProtNLM"/>
    </source>
</evidence>
<gene>
    <name evidence="1" type="ORF">MM415B07224_0010</name>
</gene>
<dbReference type="EMBL" id="MT143439">
    <property type="protein sequence ID" value="QJA96851.1"/>
    <property type="molecule type" value="Genomic_DNA"/>
</dbReference>
<proteinExistence type="predicted"/>
<evidence type="ECO:0000313" key="1">
    <source>
        <dbReference type="EMBL" id="QJA96851.1"/>
    </source>
</evidence>
<protein>
    <recommendedName>
        <fullName evidence="2">DNA-directed RNA polymerase subunit P</fullName>
    </recommendedName>
</protein>
<dbReference type="AlphaFoldDB" id="A0A6M3LV49"/>
<name>A0A6M3LV49_9ZZZZ</name>
<reference evidence="1" key="1">
    <citation type="submission" date="2020-03" db="EMBL/GenBank/DDBJ databases">
        <title>The deep terrestrial virosphere.</title>
        <authorList>
            <person name="Holmfeldt K."/>
            <person name="Nilsson E."/>
            <person name="Simone D."/>
            <person name="Lopez-Fernandez M."/>
            <person name="Wu X."/>
            <person name="de Brujin I."/>
            <person name="Lundin D."/>
            <person name="Andersson A."/>
            <person name="Bertilsson S."/>
            <person name="Dopson M."/>
        </authorList>
    </citation>
    <scope>NUCLEOTIDE SEQUENCE</scope>
    <source>
        <strain evidence="1">MM415B07224</strain>
    </source>
</reference>